<feature type="signal peptide" evidence="1">
    <location>
        <begin position="1"/>
        <end position="21"/>
    </location>
</feature>
<gene>
    <name evidence="2" type="ORF">E4T80_11765</name>
</gene>
<evidence type="ECO:0000256" key="1">
    <source>
        <dbReference type="SAM" id="SignalP"/>
    </source>
</evidence>
<dbReference type="InterPro" id="IPR011090">
    <property type="entry name" value="Integr_conj_element_PFL4709"/>
</dbReference>
<dbReference type="RefSeq" id="WP_135058601.1">
    <property type="nucleotide sequence ID" value="NZ_JADGLC010000036.1"/>
</dbReference>
<dbReference type="Proteomes" id="UP000297396">
    <property type="component" value="Unassembled WGS sequence"/>
</dbReference>
<protein>
    <submittedName>
        <fullName evidence="2">TIGR03757 family integrating conjugative element protein</fullName>
    </submittedName>
</protein>
<evidence type="ECO:0000313" key="2">
    <source>
        <dbReference type="EMBL" id="TFV07808.1"/>
    </source>
</evidence>
<dbReference type="EMBL" id="SPPA01000036">
    <property type="protein sequence ID" value="TFV07808.1"/>
    <property type="molecule type" value="Genomic_DNA"/>
</dbReference>
<reference evidence="2 3" key="1">
    <citation type="submission" date="2019-03" db="EMBL/GenBank/DDBJ databases">
        <title>Diversity of the mouse oral microbiome.</title>
        <authorList>
            <person name="Joseph S."/>
            <person name="Aduse-Opoku J."/>
            <person name="Curtis M."/>
            <person name="Wade W."/>
            <person name="Hashim A."/>
        </authorList>
    </citation>
    <scope>NUCLEOTIDE SEQUENCE [LARGE SCALE GENOMIC DNA]</scope>
    <source>
        <strain evidence="2 3">WT12</strain>
    </source>
</reference>
<sequence>MQAKTSFYIAPLLLFSVVASANPANQLADIKVKVFTSQTYPIQQSHLADVVYHLDSVEKLEESFLPNLSTDPTQAEQQVRQVMKTTEWKQFETKLKIAYQGVIEGWKQGVMKIPAVVFETSNPAYSSVIYGETDVGKAIVLYRDDLLKRGNFQ</sequence>
<accession>A0A4Y9JQF9</accession>
<dbReference type="OrthoDB" id="8448784at2"/>
<dbReference type="NCBIfam" id="TIGR03757">
    <property type="entry name" value="conj_TIGR03757"/>
    <property type="match status" value="1"/>
</dbReference>
<dbReference type="Pfam" id="PF07511">
    <property type="entry name" value="DUF1525"/>
    <property type="match status" value="1"/>
</dbReference>
<feature type="chain" id="PRO_5021225041" evidence="1">
    <location>
        <begin position="22"/>
        <end position="153"/>
    </location>
</feature>
<evidence type="ECO:0000313" key="3">
    <source>
        <dbReference type="Proteomes" id="UP000297396"/>
    </source>
</evidence>
<organism evidence="2 3">
    <name type="scientific">Muribacter muris</name>
    <dbReference type="NCBI Taxonomy" id="67855"/>
    <lineage>
        <taxon>Bacteria</taxon>
        <taxon>Pseudomonadati</taxon>
        <taxon>Pseudomonadota</taxon>
        <taxon>Gammaproteobacteria</taxon>
        <taxon>Pasteurellales</taxon>
        <taxon>Pasteurellaceae</taxon>
        <taxon>Muribacter</taxon>
    </lineage>
</organism>
<keyword evidence="1" id="KW-0732">Signal</keyword>
<name>A0A4Y9JQF9_9PAST</name>
<dbReference type="AlphaFoldDB" id="A0A4Y9JQF9"/>
<proteinExistence type="predicted"/>
<comment type="caution">
    <text evidence="2">The sequence shown here is derived from an EMBL/GenBank/DDBJ whole genome shotgun (WGS) entry which is preliminary data.</text>
</comment>